<feature type="signal peptide" evidence="1">
    <location>
        <begin position="1"/>
        <end position="21"/>
    </location>
</feature>
<evidence type="ECO:0000313" key="5">
    <source>
        <dbReference type="Proteomes" id="UP000199308"/>
    </source>
</evidence>
<feature type="domain" description="EcxA zinc-binding" evidence="2">
    <location>
        <begin position="398"/>
        <end position="706"/>
    </location>
</feature>
<dbReference type="Pfam" id="PF17148">
    <property type="entry name" value="DUF5117"/>
    <property type="match status" value="1"/>
</dbReference>
<keyword evidence="1" id="KW-0732">Signal</keyword>
<dbReference type="EMBL" id="FOHK01000012">
    <property type="protein sequence ID" value="SET70762.1"/>
    <property type="molecule type" value="Genomic_DNA"/>
</dbReference>
<keyword evidence="5" id="KW-1185">Reference proteome</keyword>
<gene>
    <name evidence="4" type="ORF">SAMN05660429_02450</name>
</gene>
<protein>
    <recommendedName>
        <fullName evidence="6">Peptidase</fullName>
    </recommendedName>
</protein>
<dbReference type="PANTHER" id="PTHR38478:SF1">
    <property type="entry name" value="ZINC DEPENDENT METALLOPROTEASE DOMAIN LIPOPROTEIN"/>
    <property type="match status" value="1"/>
</dbReference>
<evidence type="ECO:0000256" key="1">
    <source>
        <dbReference type="SAM" id="SignalP"/>
    </source>
</evidence>
<dbReference type="Pfam" id="PF16313">
    <property type="entry name" value="DUF4953"/>
    <property type="match status" value="1"/>
</dbReference>
<dbReference type="InterPro" id="IPR033413">
    <property type="entry name" value="DUF5117"/>
</dbReference>
<feature type="domain" description="DUF5117" evidence="3">
    <location>
        <begin position="80"/>
        <end position="272"/>
    </location>
</feature>
<dbReference type="RefSeq" id="WP_093330887.1">
    <property type="nucleotide sequence ID" value="NZ_AP027363.1"/>
</dbReference>
<dbReference type="AlphaFoldDB" id="A0A1I0GHX5"/>
<dbReference type="InterPro" id="IPR032534">
    <property type="entry name" value="EcxA_zinc-bd"/>
</dbReference>
<feature type="chain" id="PRO_5011497870" description="Peptidase" evidence="1">
    <location>
        <begin position="22"/>
        <end position="804"/>
    </location>
</feature>
<dbReference type="PANTHER" id="PTHR38478">
    <property type="entry name" value="PEPTIDASE M1A AND M12B"/>
    <property type="match status" value="1"/>
</dbReference>
<evidence type="ECO:0000313" key="4">
    <source>
        <dbReference type="EMBL" id="SET70762.1"/>
    </source>
</evidence>
<reference evidence="4 5" key="1">
    <citation type="submission" date="2016-10" db="EMBL/GenBank/DDBJ databases">
        <authorList>
            <person name="de Groot N.N."/>
        </authorList>
    </citation>
    <scope>NUCLEOTIDE SEQUENCE [LARGE SCALE GENOMIC DNA]</scope>
    <source>
        <strain evidence="4 5">DSM 19706</strain>
    </source>
</reference>
<organism evidence="4 5">
    <name type="scientific">Thalassotalea agarivorans</name>
    <name type="common">Thalassomonas agarivorans</name>
    <dbReference type="NCBI Taxonomy" id="349064"/>
    <lineage>
        <taxon>Bacteria</taxon>
        <taxon>Pseudomonadati</taxon>
        <taxon>Pseudomonadota</taxon>
        <taxon>Gammaproteobacteria</taxon>
        <taxon>Alteromonadales</taxon>
        <taxon>Colwelliaceae</taxon>
        <taxon>Thalassotalea</taxon>
    </lineage>
</organism>
<proteinExistence type="predicted"/>
<dbReference type="CDD" id="cd04276">
    <property type="entry name" value="ZnMc_MMP_like_2"/>
    <property type="match status" value="1"/>
</dbReference>
<dbReference type="InterPro" id="IPR034032">
    <property type="entry name" value="Zn_MMP-like_bac"/>
</dbReference>
<evidence type="ECO:0000259" key="2">
    <source>
        <dbReference type="Pfam" id="PF16313"/>
    </source>
</evidence>
<name>A0A1I0GHX5_THASX</name>
<dbReference type="Proteomes" id="UP000199308">
    <property type="component" value="Unassembled WGS sequence"/>
</dbReference>
<accession>A0A1I0GHX5</accession>
<evidence type="ECO:0008006" key="6">
    <source>
        <dbReference type="Google" id="ProtNLM"/>
    </source>
</evidence>
<dbReference type="STRING" id="349064.SAMN05660429_02450"/>
<evidence type="ECO:0000259" key="3">
    <source>
        <dbReference type="Pfam" id="PF17148"/>
    </source>
</evidence>
<dbReference type="SUPFAM" id="SSF55486">
    <property type="entry name" value="Metalloproteases ('zincins'), catalytic domain"/>
    <property type="match status" value="1"/>
</dbReference>
<dbReference type="OrthoDB" id="9776599at2"/>
<sequence length="804" mass="89049">MKFLRLFLPFLALLAFSAVSADAYQGFTKGKQYQKGYFSFYYDESKAKVFIEIDKFDQDFLFQSSLPHGVGSNDIGLDRGQLGDTRIVRFERAGDKVFLRQLNTYYRADSDNALEQQAMDEAFASSIIWGFTVAAESKGKVLIDYTPFLLSDIHGLANTLKRTKQGNYAIDKARSAVYKKRTKAFPRNTELEAMVTFKGSGAGAYLRSVTPEESAVTVHLHHSLIALPDNEYKPRAFHPYSGFWSVEYADYATAIDQPIQQRLIPRHRLNKKDPSADVSEAIEPIVYYLDAGVPEPVKSALLDGARWWNQAFEAIGYKDAFVVKMLPADADPMDVRYNVIQWVHRATRGWSYGASVIDPRTGEILKGHVTLGSLRVRQDYLIATGLTSPFTAADVDTSTMKEMALARIRQLSAHEVGHTLGIAHNFAASADNRASVMDYPHPLVKIVNDKIDLSQAYAVGMGEWDKHVVAYGYSDFAADEAQQLNAIISSAQQNKLQYISDADARPKSGGHASAHLWDNGENPAVELNRVMQVRAKALSDFGINSIATGTPLSQIEEALVPIYNFHRYQVEAAAKLIAGIDYSYEVKTAETPKGVTMVSAKAQQQAIDALLATLSAETLTLSPQLIALIPPKAYGYYRSRESFQSNTGLAFDPVSAASASAKHTIALMLNKGRLARLAQQHQLQTDISSVGNLITQLNKATLQQPTNSGLAVLVQQRVNQQVVDHLIALNKDASLVPEVKAEVTYQLREMLEQLEDQADSRKYKALSTHFMLLHEQITYALEHKEAVQPMNDDKLPPGSPIGNE</sequence>